<proteinExistence type="inferred from homology"/>
<keyword evidence="1 3" id="KW-0689">Ribosomal protein</keyword>
<dbReference type="NCBIfam" id="TIGR00002">
    <property type="entry name" value="S16"/>
    <property type="match status" value="1"/>
</dbReference>
<dbReference type="InterPro" id="IPR000307">
    <property type="entry name" value="Ribosomal_bS16"/>
</dbReference>
<dbReference type="PANTHER" id="PTHR12919:SF20">
    <property type="entry name" value="SMALL RIBOSOMAL SUBUNIT PROTEIN BS16M"/>
    <property type="match status" value="1"/>
</dbReference>
<evidence type="ECO:0000256" key="1">
    <source>
        <dbReference type="ARBA" id="ARBA00022980"/>
    </source>
</evidence>
<keyword evidence="2 3" id="KW-0687">Ribonucleoprotein</keyword>
<evidence type="ECO:0000256" key="3">
    <source>
        <dbReference type="HAMAP-Rule" id="MF_00385"/>
    </source>
</evidence>
<dbReference type="GO" id="GO:0006412">
    <property type="term" value="P:translation"/>
    <property type="evidence" value="ECO:0007669"/>
    <property type="project" value="UniProtKB-UniRule"/>
</dbReference>
<protein>
    <recommendedName>
        <fullName evidence="3">Small ribosomal subunit protein bS16</fullName>
    </recommendedName>
</protein>
<dbReference type="Pfam" id="PF00886">
    <property type="entry name" value="Ribosomal_S16"/>
    <property type="match status" value="1"/>
</dbReference>
<sequence>MSVKIRLKKFGAKARPYYRIVVMDNRSPRDSKTIDEIGLYHPIETEDKQIRIDEAKAKFWLARGAQPSDTVRSLLNKKSIQVK</sequence>
<reference evidence="4" key="1">
    <citation type="submission" date="2018-07" db="EMBL/GenBank/DDBJ databases">
        <authorList>
            <consortium name="Genoscope - CEA"/>
            <person name="William W."/>
        </authorList>
    </citation>
    <scope>NUCLEOTIDE SEQUENCE</scope>
    <source>
        <strain evidence="4">IK1</strain>
    </source>
</reference>
<dbReference type="InterPro" id="IPR023803">
    <property type="entry name" value="Ribosomal_bS16_dom_sf"/>
</dbReference>
<dbReference type="GO" id="GO:0005737">
    <property type="term" value="C:cytoplasm"/>
    <property type="evidence" value="ECO:0007669"/>
    <property type="project" value="UniProtKB-ARBA"/>
</dbReference>
<dbReference type="GO" id="GO:0015935">
    <property type="term" value="C:small ribosomal subunit"/>
    <property type="evidence" value="ECO:0007669"/>
    <property type="project" value="TreeGrafter"/>
</dbReference>
<accession>A0A652ZWT4</accession>
<comment type="similarity">
    <text evidence="3">Belongs to the bacterial ribosomal protein bS16 family.</text>
</comment>
<evidence type="ECO:0000313" key="4">
    <source>
        <dbReference type="EMBL" id="VBB40246.1"/>
    </source>
</evidence>
<dbReference type="Gene3D" id="3.30.1320.10">
    <property type="match status" value="1"/>
</dbReference>
<dbReference type="HAMAP" id="MF_00385">
    <property type="entry name" value="Ribosomal_bS16"/>
    <property type="match status" value="1"/>
</dbReference>
<dbReference type="EMBL" id="UPXP01000021">
    <property type="protein sequence ID" value="VBB40246.1"/>
    <property type="molecule type" value="Genomic_DNA"/>
</dbReference>
<dbReference type="PANTHER" id="PTHR12919">
    <property type="entry name" value="30S RIBOSOMAL PROTEIN S16"/>
    <property type="match status" value="1"/>
</dbReference>
<dbReference type="AlphaFoldDB" id="A0A652ZWT4"/>
<name>A0A652ZWT4_9SPIR</name>
<evidence type="ECO:0000256" key="2">
    <source>
        <dbReference type="ARBA" id="ARBA00023274"/>
    </source>
</evidence>
<organism evidence="4">
    <name type="scientific">uncultured Spirochaetota bacterium</name>
    <dbReference type="NCBI Taxonomy" id="460511"/>
    <lineage>
        <taxon>Bacteria</taxon>
        <taxon>Pseudomonadati</taxon>
        <taxon>Spirochaetota</taxon>
        <taxon>environmental samples</taxon>
    </lineage>
</organism>
<gene>
    <name evidence="3 4" type="primary">rpsP</name>
    <name evidence="4" type="ORF">TRIP_E280223</name>
</gene>
<dbReference type="SUPFAM" id="SSF54565">
    <property type="entry name" value="Ribosomal protein S16"/>
    <property type="match status" value="1"/>
</dbReference>
<dbReference type="GO" id="GO:0003735">
    <property type="term" value="F:structural constituent of ribosome"/>
    <property type="evidence" value="ECO:0007669"/>
    <property type="project" value="InterPro"/>
</dbReference>